<keyword evidence="7" id="KW-0353">Hemolymph clotting</keyword>
<reference evidence="16" key="1">
    <citation type="submission" date="2018-10" db="EMBL/GenBank/DDBJ databases">
        <title>Transcriptome assembly of Aceria tosichella (Wheat curl mite) Type 2.</title>
        <authorList>
            <person name="Scully E.D."/>
            <person name="Geib S.M."/>
            <person name="Palmer N.A."/>
            <person name="Gupta A.K."/>
            <person name="Sarath G."/>
            <person name="Tatineni S."/>
        </authorList>
    </citation>
    <scope>NUCLEOTIDE SEQUENCE</scope>
    <source>
        <strain evidence="16">LincolnNE</strain>
    </source>
</reference>
<dbReference type="PANTHER" id="PTHR24252">
    <property type="entry name" value="ACROSIN-RELATED"/>
    <property type="match status" value="1"/>
</dbReference>
<dbReference type="EC" id="3.4.21.84" evidence="12"/>
<evidence type="ECO:0000256" key="9">
    <source>
        <dbReference type="ARBA" id="ARBA00022889"/>
    </source>
</evidence>
<organism evidence="16">
    <name type="scientific">Aceria tosichella</name>
    <name type="common">wheat curl mite</name>
    <dbReference type="NCBI Taxonomy" id="561515"/>
    <lineage>
        <taxon>Eukaryota</taxon>
        <taxon>Metazoa</taxon>
        <taxon>Ecdysozoa</taxon>
        <taxon>Arthropoda</taxon>
        <taxon>Chelicerata</taxon>
        <taxon>Arachnida</taxon>
        <taxon>Acari</taxon>
        <taxon>Acariformes</taxon>
        <taxon>Trombidiformes</taxon>
        <taxon>Prostigmata</taxon>
        <taxon>Eupodina</taxon>
        <taxon>Eriophyoidea</taxon>
        <taxon>Eriophyidae</taxon>
        <taxon>Eriophyinae</taxon>
        <taxon>Aceriini</taxon>
        <taxon>Aceria</taxon>
    </lineage>
</organism>
<feature type="domain" description="Peptidase S1" evidence="15">
    <location>
        <begin position="98"/>
        <end position="339"/>
    </location>
</feature>
<keyword evidence="2" id="KW-0768">Sushi</keyword>
<evidence type="ECO:0000256" key="3">
    <source>
        <dbReference type="ARBA" id="ARBA00022670"/>
    </source>
</evidence>
<evidence type="ECO:0000256" key="2">
    <source>
        <dbReference type="ARBA" id="ARBA00022659"/>
    </source>
</evidence>
<keyword evidence="1" id="KW-0245">EGF-like domain</keyword>
<dbReference type="PROSITE" id="PS50240">
    <property type="entry name" value="TRYPSIN_DOM"/>
    <property type="match status" value="1"/>
</dbReference>
<evidence type="ECO:0000256" key="7">
    <source>
        <dbReference type="ARBA" id="ARBA00022820"/>
    </source>
</evidence>
<sequence>MIKHHMTRSLLLITSSLYLLGQNQCGSISIPISNQINNNLTVPNASKLSIATRDGLSSMFSSERFSLGSFLNIDMSPATKSSTPLKCGQRFRSHNDRIVGGYVATITHFPWMISLQREKGNWYGLKAFYHSCGGSLITPSWIVTAAHCLYNRDEPLRAIAGTDNLNFMYRAQIRDISKQIIHPKFDITTYDNDIALIKVNHPFNLESSFSHVGTICLSPDVQILPYDIATICGFGSRAFHAKTRSHLYETQIAIIDRKTCNRSFEGAITRNMICAGGMIANKRDACSGDSGGPLTLDTDDGRTVLAGIVSFGQDCARAHYPGIYTNTKVYYDWILSNLDEPLEKI</sequence>
<dbReference type="PROSITE" id="PS00134">
    <property type="entry name" value="TRYPSIN_HIS"/>
    <property type="match status" value="1"/>
</dbReference>
<accession>A0A6G1S7L2</accession>
<evidence type="ECO:0000256" key="14">
    <source>
        <dbReference type="SAM" id="SignalP"/>
    </source>
</evidence>
<gene>
    <name evidence="16" type="primary">TMPRSS2</name>
    <name evidence="16" type="ORF">g.1478</name>
</gene>
<dbReference type="InterPro" id="IPR018114">
    <property type="entry name" value="TRYPSIN_HIS"/>
</dbReference>
<dbReference type="EMBL" id="GGYP01001588">
    <property type="protein sequence ID" value="MDE46359.1"/>
    <property type="molecule type" value="Transcribed_RNA"/>
</dbReference>
<evidence type="ECO:0000256" key="12">
    <source>
        <dbReference type="ARBA" id="ARBA00066707"/>
    </source>
</evidence>
<dbReference type="GO" id="GO:0006508">
    <property type="term" value="P:proteolysis"/>
    <property type="evidence" value="ECO:0007669"/>
    <property type="project" value="UniProtKB-KW"/>
</dbReference>
<dbReference type="InterPro" id="IPR001254">
    <property type="entry name" value="Trypsin_dom"/>
</dbReference>
<dbReference type="PANTHER" id="PTHR24252:SF7">
    <property type="entry name" value="HYALIN"/>
    <property type="match status" value="1"/>
</dbReference>
<feature type="chain" id="PRO_5026084523" description="limulus clotting factor C" evidence="14">
    <location>
        <begin position="26"/>
        <end position="345"/>
    </location>
</feature>
<evidence type="ECO:0000256" key="4">
    <source>
        <dbReference type="ARBA" id="ARBA00022729"/>
    </source>
</evidence>
<dbReference type="InterPro" id="IPR043504">
    <property type="entry name" value="Peptidase_S1_PA_chymotrypsin"/>
</dbReference>
<dbReference type="InterPro" id="IPR009003">
    <property type="entry name" value="Peptidase_S1_PA"/>
</dbReference>
<name>A0A6G1S7L2_9ACAR</name>
<keyword evidence="6 13" id="KW-0378">Hydrolase</keyword>
<dbReference type="GO" id="GO:0030246">
    <property type="term" value="F:carbohydrate binding"/>
    <property type="evidence" value="ECO:0007669"/>
    <property type="project" value="UniProtKB-KW"/>
</dbReference>
<dbReference type="InterPro" id="IPR033116">
    <property type="entry name" value="TRYPSIN_SER"/>
</dbReference>
<keyword evidence="16" id="KW-0812">Transmembrane</keyword>
<keyword evidence="9" id="KW-0130">Cell adhesion</keyword>
<evidence type="ECO:0000256" key="5">
    <source>
        <dbReference type="ARBA" id="ARBA00022734"/>
    </source>
</evidence>
<evidence type="ECO:0000313" key="16">
    <source>
        <dbReference type="EMBL" id="MDE46359.1"/>
    </source>
</evidence>
<dbReference type="PRINTS" id="PR00722">
    <property type="entry name" value="CHYMOTRYPSIN"/>
</dbReference>
<keyword evidence="8 13" id="KW-0720">Serine protease</keyword>
<dbReference type="FunFam" id="2.40.10.10:FF:000120">
    <property type="entry name" value="Putative serine protease"/>
    <property type="match status" value="1"/>
</dbReference>
<keyword evidence="16" id="KW-0472">Membrane</keyword>
<comment type="catalytic activity">
    <reaction evidence="11">
        <text>Selective cleavage of 103-Arg-|-Ser-104 and 124-Ile-|-Ile-125 bonds in Limulus clotting factor B to form activated factor B. Cleavage of -Pro-Arg-|-Xaa- bonds in synthetic substrates.</text>
        <dbReference type="EC" id="3.4.21.84"/>
    </reaction>
</comment>
<dbReference type="GO" id="GO:0004252">
    <property type="term" value="F:serine-type endopeptidase activity"/>
    <property type="evidence" value="ECO:0007669"/>
    <property type="project" value="InterPro"/>
</dbReference>
<evidence type="ECO:0000256" key="8">
    <source>
        <dbReference type="ARBA" id="ARBA00022825"/>
    </source>
</evidence>
<dbReference type="SUPFAM" id="SSF50494">
    <property type="entry name" value="Trypsin-like serine proteases"/>
    <property type="match status" value="1"/>
</dbReference>
<dbReference type="Pfam" id="PF00089">
    <property type="entry name" value="Trypsin"/>
    <property type="match status" value="1"/>
</dbReference>
<dbReference type="AlphaFoldDB" id="A0A6G1S7L2"/>
<evidence type="ECO:0000256" key="11">
    <source>
        <dbReference type="ARBA" id="ARBA00052079"/>
    </source>
</evidence>
<dbReference type="GO" id="GO:0042381">
    <property type="term" value="P:hemolymph coagulation"/>
    <property type="evidence" value="ECO:0007669"/>
    <property type="project" value="UniProtKB-KW"/>
</dbReference>
<evidence type="ECO:0000256" key="10">
    <source>
        <dbReference type="ARBA" id="ARBA00023157"/>
    </source>
</evidence>
<keyword evidence="3 13" id="KW-0645">Protease</keyword>
<keyword evidence="10" id="KW-1015">Disulfide bond</keyword>
<proteinExistence type="predicted"/>
<evidence type="ECO:0000256" key="13">
    <source>
        <dbReference type="RuleBase" id="RU363034"/>
    </source>
</evidence>
<evidence type="ECO:0000256" key="1">
    <source>
        <dbReference type="ARBA" id="ARBA00022536"/>
    </source>
</evidence>
<feature type="signal peptide" evidence="14">
    <location>
        <begin position="1"/>
        <end position="25"/>
    </location>
</feature>
<keyword evidence="5" id="KW-0430">Lectin</keyword>
<dbReference type="PROSITE" id="PS00135">
    <property type="entry name" value="TRYPSIN_SER"/>
    <property type="match status" value="1"/>
</dbReference>
<dbReference type="GO" id="GO:0007155">
    <property type="term" value="P:cell adhesion"/>
    <property type="evidence" value="ECO:0007669"/>
    <property type="project" value="UniProtKB-KW"/>
</dbReference>
<evidence type="ECO:0000256" key="6">
    <source>
        <dbReference type="ARBA" id="ARBA00022801"/>
    </source>
</evidence>
<protein>
    <recommendedName>
        <fullName evidence="12">limulus clotting factor C</fullName>
        <ecNumber evidence="12">3.4.21.84</ecNumber>
    </recommendedName>
</protein>
<dbReference type="Gene3D" id="2.40.10.10">
    <property type="entry name" value="Trypsin-like serine proteases"/>
    <property type="match status" value="1"/>
</dbReference>
<dbReference type="CDD" id="cd00190">
    <property type="entry name" value="Tryp_SPc"/>
    <property type="match status" value="1"/>
</dbReference>
<dbReference type="SMART" id="SM00020">
    <property type="entry name" value="Tryp_SPc"/>
    <property type="match status" value="1"/>
</dbReference>
<keyword evidence="4 14" id="KW-0732">Signal</keyword>
<dbReference type="InterPro" id="IPR001314">
    <property type="entry name" value="Peptidase_S1A"/>
</dbReference>
<evidence type="ECO:0000259" key="15">
    <source>
        <dbReference type="PROSITE" id="PS50240"/>
    </source>
</evidence>